<sequence>MALFSSTKTYAEHLPSDTPVTDPVPLPSIPTGERAVIERWDALPDAMRERLFTLGLAPGETIVLERKMLFRGPVVVAFQSQRFALRYEEAKHLLVRIG</sequence>
<reference evidence="5" key="1">
    <citation type="journal article" date="2018" name="Sci. Rep.">
        <title>Lignite coal burning seam in the remote Altai Mountains harbors a hydrogen-driven thermophilic microbial community.</title>
        <authorList>
            <person name="Kadnikov V.V."/>
            <person name="Mardanov A.V."/>
            <person name="Ivasenko D.A."/>
            <person name="Antsiferov D.V."/>
            <person name="Beletsky A.V."/>
            <person name="Karnachuk O.V."/>
            <person name="Ravin N.V."/>
        </authorList>
    </citation>
    <scope>NUCLEOTIDE SEQUENCE [LARGE SCALE GENOMIC DNA]</scope>
</reference>
<dbReference type="Gene3D" id="2.30.30.90">
    <property type="match status" value="1"/>
</dbReference>
<evidence type="ECO:0000256" key="1">
    <source>
        <dbReference type="ARBA" id="ARBA00023004"/>
    </source>
</evidence>
<dbReference type="InterPro" id="IPR038157">
    <property type="entry name" value="FeoA_core_dom"/>
</dbReference>
<gene>
    <name evidence="4" type="ORF">BSOLF_0966</name>
</gene>
<organism evidence="4 5">
    <name type="scientific">Candidatus Carbonibacillus altaicus</name>
    <dbReference type="NCBI Taxonomy" id="2163959"/>
    <lineage>
        <taxon>Bacteria</taxon>
        <taxon>Bacillati</taxon>
        <taxon>Bacillota</taxon>
        <taxon>Bacilli</taxon>
        <taxon>Bacillales</taxon>
        <taxon>Candidatus Carbonibacillus</taxon>
    </lineage>
</organism>
<dbReference type="GO" id="GO:0046914">
    <property type="term" value="F:transition metal ion binding"/>
    <property type="evidence" value="ECO:0007669"/>
    <property type="project" value="InterPro"/>
</dbReference>
<dbReference type="SUPFAM" id="SSF50037">
    <property type="entry name" value="C-terminal domain of transcriptional repressors"/>
    <property type="match status" value="1"/>
</dbReference>
<dbReference type="Pfam" id="PF04023">
    <property type="entry name" value="FeoA"/>
    <property type="match status" value="1"/>
</dbReference>
<accession>A0A2R6Y052</accession>
<keyword evidence="1" id="KW-0408">Iron</keyword>
<evidence type="ECO:0000313" key="4">
    <source>
        <dbReference type="EMBL" id="PTQ56066.1"/>
    </source>
</evidence>
<dbReference type="InterPro" id="IPR007167">
    <property type="entry name" value="Fe-transptr_FeoA-like"/>
</dbReference>
<protein>
    <recommendedName>
        <fullName evidence="3">Ferrous iron transporter FeoA-like domain-containing protein</fullName>
    </recommendedName>
</protein>
<dbReference type="EMBL" id="PEBX01000049">
    <property type="protein sequence ID" value="PTQ56066.1"/>
    <property type="molecule type" value="Genomic_DNA"/>
</dbReference>
<dbReference type="InterPro" id="IPR008988">
    <property type="entry name" value="Transcriptional_repressor_C"/>
</dbReference>
<dbReference type="SMART" id="SM00899">
    <property type="entry name" value="FeoA"/>
    <property type="match status" value="1"/>
</dbReference>
<dbReference type="AlphaFoldDB" id="A0A2R6Y052"/>
<feature type="domain" description="Ferrous iron transporter FeoA-like" evidence="3">
    <location>
        <begin position="24"/>
        <end position="97"/>
    </location>
</feature>
<name>A0A2R6Y052_9BACL</name>
<dbReference type="Proteomes" id="UP000244338">
    <property type="component" value="Unassembled WGS sequence"/>
</dbReference>
<evidence type="ECO:0000259" key="3">
    <source>
        <dbReference type="SMART" id="SM00899"/>
    </source>
</evidence>
<evidence type="ECO:0000313" key="5">
    <source>
        <dbReference type="Proteomes" id="UP000244338"/>
    </source>
</evidence>
<proteinExistence type="predicted"/>
<comment type="caution">
    <text evidence="4">The sequence shown here is derived from an EMBL/GenBank/DDBJ whole genome shotgun (WGS) entry which is preliminary data.</text>
</comment>
<evidence type="ECO:0000256" key="2">
    <source>
        <dbReference type="SAM" id="MobiDB-lite"/>
    </source>
</evidence>
<feature type="region of interest" description="Disordered" evidence="2">
    <location>
        <begin position="1"/>
        <end position="27"/>
    </location>
</feature>